<dbReference type="Pfam" id="PF01136">
    <property type="entry name" value="Peptidase_U32"/>
    <property type="match status" value="1"/>
</dbReference>
<dbReference type="PROSITE" id="PS01276">
    <property type="entry name" value="PEPTIDASE_U32"/>
    <property type="match status" value="1"/>
</dbReference>
<evidence type="ECO:0000259" key="1">
    <source>
        <dbReference type="Pfam" id="PF12392"/>
    </source>
</evidence>
<reference evidence="2 3" key="1">
    <citation type="submission" date="2020-08" db="EMBL/GenBank/DDBJ databases">
        <title>Genomic Encyclopedia of Type Strains, Phase IV (KMG-IV): sequencing the most valuable type-strain genomes for metagenomic binning, comparative biology and taxonomic classification.</title>
        <authorList>
            <person name="Goeker M."/>
        </authorList>
    </citation>
    <scope>NUCLEOTIDE SEQUENCE [LARGE SCALE GENOMIC DNA]</scope>
    <source>
        <strain evidence="2 3">DSM 105721</strain>
    </source>
</reference>
<proteinExistence type="predicted"/>
<dbReference type="GO" id="GO:0006508">
    <property type="term" value="P:proteolysis"/>
    <property type="evidence" value="ECO:0007669"/>
    <property type="project" value="UniProtKB-KW"/>
</dbReference>
<dbReference type="PANTHER" id="PTHR30217">
    <property type="entry name" value="PEPTIDASE U32 FAMILY"/>
    <property type="match status" value="1"/>
</dbReference>
<comment type="caution">
    <text evidence="2">The sequence shown here is derived from an EMBL/GenBank/DDBJ whole genome shotgun (WGS) entry which is preliminary data.</text>
</comment>
<gene>
    <name evidence="2" type="ORF">GGR14_000392</name>
</gene>
<name>A0A7W6HTE0_9BACT</name>
<dbReference type="EC" id="3.4.-.-" evidence="2"/>
<dbReference type="PANTHER" id="PTHR30217:SF10">
    <property type="entry name" value="23S RRNA 5-HYDROXYCYTIDINE C2501 SYNTHASE"/>
    <property type="match status" value="1"/>
</dbReference>
<dbReference type="OrthoDB" id="9807498at2"/>
<keyword evidence="3" id="KW-1185">Reference proteome</keyword>
<accession>A0A7W6HTE0</accession>
<protein>
    <submittedName>
        <fullName evidence="2">Putative protease</fullName>
        <ecNumber evidence="2">3.4.-.-</ecNumber>
    </submittedName>
</protein>
<keyword evidence="2" id="KW-0378">Hydrolase</keyword>
<dbReference type="InterPro" id="IPR051454">
    <property type="entry name" value="RNA/ubiquinone_mod_enzymes"/>
</dbReference>
<feature type="domain" description="Peptidase U32 collagenase" evidence="1">
    <location>
        <begin position="377"/>
        <end position="490"/>
    </location>
</feature>
<dbReference type="RefSeq" id="WP_124316651.1">
    <property type="nucleotide sequence ID" value="NZ_AP028155.1"/>
</dbReference>
<evidence type="ECO:0000313" key="2">
    <source>
        <dbReference type="EMBL" id="MBB4024631.1"/>
    </source>
</evidence>
<dbReference type="InterPro" id="IPR001539">
    <property type="entry name" value="Peptidase_U32"/>
</dbReference>
<dbReference type="EMBL" id="JACIES010000001">
    <property type="protein sequence ID" value="MBB4024631.1"/>
    <property type="molecule type" value="Genomic_DNA"/>
</dbReference>
<organism evidence="2 3">
    <name type="scientific">Butyricimonas faecihominis</name>
    <dbReference type="NCBI Taxonomy" id="1472416"/>
    <lineage>
        <taxon>Bacteria</taxon>
        <taxon>Pseudomonadati</taxon>
        <taxon>Bacteroidota</taxon>
        <taxon>Bacteroidia</taxon>
        <taxon>Bacteroidales</taxon>
        <taxon>Odoribacteraceae</taxon>
        <taxon>Butyricimonas</taxon>
    </lineage>
</organism>
<dbReference type="InterPro" id="IPR020988">
    <property type="entry name" value="Pept_U32_collagenase"/>
</dbReference>
<dbReference type="AlphaFoldDB" id="A0A7W6HTE0"/>
<evidence type="ECO:0000313" key="3">
    <source>
        <dbReference type="Proteomes" id="UP000546007"/>
    </source>
</evidence>
<dbReference type="GO" id="GO:0008233">
    <property type="term" value="F:peptidase activity"/>
    <property type="evidence" value="ECO:0007669"/>
    <property type="project" value="UniProtKB-KW"/>
</dbReference>
<keyword evidence="2" id="KW-0645">Protease</keyword>
<sequence length="602" mass="68745">MRRVELLSPAKNVDVAIAAINNGADAVYIGGPAFGARKAVGNSLEDIEKAVCYAHRFYCRVFVTLNTILYDEELPEVERLIHSLYRIGVDAIIVQDPAILKLDLPPIALHASTQMHNYDLERIKFLDRLGFQRIVLARELSLEQLREIRREVKAELEYFVHGALCVSLSGQCYMSHYLTKRSANRGECAQACRMQWTVEDDAGKVVLKDKYVLSLKDLNLSAHLSELVEVGIDSFKIEGRLKEADYVANVTSYYSGRLDEIVARNEDLARVGAGYVKTGFEADPERSFNRGYTDYFFVQRKTGMVSMDSPKSMGKKVAMVKQVKGNQMWVELLEPVHNADGLCYFDGRELRGVKVNTAEGNRLTCNERLNVKPGTLLYRNYDHEFVTRLAKGTSVRKIKVKVDVYAEDARLVLVATDENGVSVMIRSDETFEVATNPAQMERVVGQLRKSGDTEYDCCEVEYLDETVLFIPSSVVNGYRRQLLDTLSREREEQRERWVQEPLNRDVKYTGSADWRLNVVNRLATEFYREHGVETVEPGFEKENKRGGREVMTTRYCLLFELGMCRKTGKDKVLKFPLYLSNNLGRFRLEFDCKNCFMKVLSI</sequence>
<dbReference type="Proteomes" id="UP000546007">
    <property type="component" value="Unassembled WGS sequence"/>
</dbReference>
<dbReference type="GeneID" id="93100848"/>
<dbReference type="Pfam" id="PF12392">
    <property type="entry name" value="DUF3656"/>
    <property type="match status" value="1"/>
</dbReference>